<organism evidence="1 2">
    <name type="scientific">Salix dunnii</name>
    <dbReference type="NCBI Taxonomy" id="1413687"/>
    <lineage>
        <taxon>Eukaryota</taxon>
        <taxon>Viridiplantae</taxon>
        <taxon>Streptophyta</taxon>
        <taxon>Embryophyta</taxon>
        <taxon>Tracheophyta</taxon>
        <taxon>Spermatophyta</taxon>
        <taxon>Magnoliopsida</taxon>
        <taxon>eudicotyledons</taxon>
        <taxon>Gunneridae</taxon>
        <taxon>Pentapetalae</taxon>
        <taxon>rosids</taxon>
        <taxon>fabids</taxon>
        <taxon>Malpighiales</taxon>
        <taxon>Salicaceae</taxon>
        <taxon>Saliceae</taxon>
        <taxon>Salix</taxon>
    </lineage>
</organism>
<sequence>MLRILGYPFKLWVTIDFMQSTEMRCWGILQEGTWVIYVVSNCGGFERAQELAREKADFGIQNLKCLHRGSYQSSLAEMLYNTSCCTISLEHRAVAEEL</sequence>
<dbReference type="Proteomes" id="UP000657918">
    <property type="component" value="Chromosome 11"/>
</dbReference>
<dbReference type="OrthoDB" id="10536543at2759"/>
<protein>
    <submittedName>
        <fullName evidence="1">Uncharacterized protein</fullName>
    </submittedName>
</protein>
<keyword evidence="2" id="KW-1185">Reference proteome</keyword>
<reference evidence="1 2" key="1">
    <citation type="submission" date="2020-10" db="EMBL/GenBank/DDBJ databases">
        <title>Plant Genome Project.</title>
        <authorList>
            <person name="Zhang R.-G."/>
        </authorList>
    </citation>
    <scope>NUCLEOTIDE SEQUENCE [LARGE SCALE GENOMIC DNA]</scope>
    <source>
        <strain evidence="1">FAFU-HL-1</strain>
        <tissue evidence="1">Leaf</tissue>
    </source>
</reference>
<dbReference type="AlphaFoldDB" id="A0A835JTB7"/>
<name>A0A835JTB7_9ROSI</name>
<comment type="caution">
    <text evidence="1">The sequence shown here is derived from an EMBL/GenBank/DDBJ whole genome shotgun (WGS) entry which is preliminary data.</text>
</comment>
<accession>A0A835JTB7</accession>
<gene>
    <name evidence="1" type="ORF">SADUNF_Sadunf11G0062000</name>
</gene>
<proteinExistence type="predicted"/>
<evidence type="ECO:0000313" key="2">
    <source>
        <dbReference type="Proteomes" id="UP000657918"/>
    </source>
</evidence>
<evidence type="ECO:0000313" key="1">
    <source>
        <dbReference type="EMBL" id="KAF9672625.1"/>
    </source>
</evidence>
<dbReference type="EMBL" id="JADGMS010000011">
    <property type="protein sequence ID" value="KAF9672625.1"/>
    <property type="molecule type" value="Genomic_DNA"/>
</dbReference>